<protein>
    <submittedName>
        <fullName evidence="2">Uncharacterized protein</fullName>
    </submittedName>
</protein>
<dbReference type="EMBL" id="JAHHUM010001209">
    <property type="protein sequence ID" value="KAK5613498.1"/>
    <property type="molecule type" value="Genomic_DNA"/>
</dbReference>
<accession>A0AAV9RX10</accession>
<sequence>MSDYESGDLTGSAPYFVADPPPTSANRRSARLASCPTLPSPSSQLRANGIIPGSDVEPSQLVQLVELLSHHDSPFSPPPPPVSSGKRLRKSANPPAKRREVAQLRHPPPLLLPISSHRTSIGSCFYIISPSYSTCIHCFHGLPATLYFFPNTPSPELHYQHCHVSCSTSTCPSRRPGRF</sequence>
<keyword evidence="3" id="KW-1185">Reference proteome</keyword>
<proteinExistence type="predicted"/>
<dbReference type="Proteomes" id="UP001311232">
    <property type="component" value="Unassembled WGS sequence"/>
</dbReference>
<reference evidence="2 3" key="1">
    <citation type="submission" date="2021-06" db="EMBL/GenBank/DDBJ databases">
        <authorList>
            <person name="Palmer J.M."/>
        </authorList>
    </citation>
    <scope>NUCLEOTIDE SEQUENCE [LARGE SCALE GENOMIC DNA]</scope>
    <source>
        <strain evidence="2 3">MEX-2019</strain>
        <tissue evidence="2">Muscle</tissue>
    </source>
</reference>
<dbReference type="AlphaFoldDB" id="A0AAV9RX10"/>
<feature type="region of interest" description="Disordered" evidence="1">
    <location>
        <begin position="70"/>
        <end position="100"/>
    </location>
</feature>
<evidence type="ECO:0000256" key="1">
    <source>
        <dbReference type="SAM" id="MobiDB-lite"/>
    </source>
</evidence>
<evidence type="ECO:0000313" key="2">
    <source>
        <dbReference type="EMBL" id="KAK5613498.1"/>
    </source>
</evidence>
<comment type="caution">
    <text evidence="2">The sequence shown here is derived from an EMBL/GenBank/DDBJ whole genome shotgun (WGS) entry which is preliminary data.</text>
</comment>
<organism evidence="2 3">
    <name type="scientific">Crenichthys baileyi</name>
    <name type="common">White River springfish</name>
    <dbReference type="NCBI Taxonomy" id="28760"/>
    <lineage>
        <taxon>Eukaryota</taxon>
        <taxon>Metazoa</taxon>
        <taxon>Chordata</taxon>
        <taxon>Craniata</taxon>
        <taxon>Vertebrata</taxon>
        <taxon>Euteleostomi</taxon>
        <taxon>Actinopterygii</taxon>
        <taxon>Neopterygii</taxon>
        <taxon>Teleostei</taxon>
        <taxon>Neoteleostei</taxon>
        <taxon>Acanthomorphata</taxon>
        <taxon>Ovalentaria</taxon>
        <taxon>Atherinomorphae</taxon>
        <taxon>Cyprinodontiformes</taxon>
        <taxon>Goodeidae</taxon>
        <taxon>Crenichthys</taxon>
    </lineage>
</organism>
<name>A0AAV9RX10_9TELE</name>
<gene>
    <name evidence="2" type="ORF">CRENBAI_020921</name>
</gene>
<evidence type="ECO:0000313" key="3">
    <source>
        <dbReference type="Proteomes" id="UP001311232"/>
    </source>
</evidence>
<feature type="region of interest" description="Disordered" evidence="1">
    <location>
        <begin position="1"/>
        <end position="52"/>
    </location>
</feature>